<dbReference type="Proteomes" id="UP000248039">
    <property type="component" value="Unassembled WGS sequence"/>
</dbReference>
<dbReference type="AlphaFoldDB" id="A0A2V4NXS1"/>
<reference evidence="2 3" key="1">
    <citation type="submission" date="2018-03" db="EMBL/GenBank/DDBJ databases">
        <title>Bioinformatic expansion and discovery of thiopeptide antibiotics.</title>
        <authorList>
            <person name="Schwalen C.J."/>
            <person name="Hudson G.A."/>
            <person name="Mitchell D.A."/>
        </authorList>
    </citation>
    <scope>NUCLEOTIDE SEQUENCE [LARGE SCALE GENOMIC DNA]</scope>
    <source>
        <strain evidence="2 3">ATCC 21389</strain>
    </source>
</reference>
<protein>
    <recommendedName>
        <fullName evidence="4">Serine protease</fullName>
    </recommendedName>
</protein>
<proteinExistence type="predicted"/>
<feature type="region of interest" description="Disordered" evidence="1">
    <location>
        <begin position="1081"/>
        <end position="1120"/>
    </location>
</feature>
<feature type="compositionally biased region" description="Basic and acidic residues" evidence="1">
    <location>
        <begin position="1111"/>
        <end position="1120"/>
    </location>
</feature>
<evidence type="ECO:0008006" key="4">
    <source>
        <dbReference type="Google" id="ProtNLM"/>
    </source>
</evidence>
<name>A0A2V4NXS1_9ACTN</name>
<sequence length="1120" mass="116260">MDRSALVRLCDHEVRELGYACWADARGSLLTAYRTVAEAGPGLTADGEPARLVLACPELGLALLTTDQLPPGRAPLPIRPGPAQAGAAVLLPGPGAPCTGTLLGTGTALSDWVGPARLLSGVLLLDLPGAVDLSAGVPVLDAADGTLLALTAPGLRGLPAGLLPAVPVAGTLLDTPAELAELLARNALTAPAYGAALNLGGVLRATARQLAAASAGPGRITDLAADRVAREDGLAGEEPGVALTVLVGEPGSGRTTELAAVAVRRAGGARALPTLWLRGADLAAADESVAPAVRRALAGDDASGLEPAAVARVCEAAGRPLLVLLDGPEEAPGPLDAAWWARTVRWLAETGVRLLVGCRPESWQPEFGADQVRLHRLGPLRAAELERAARRYGVEVPPGPVGPLRLRLAGELTAAGVPVPAGAEQGELLTAWLDLSCLRIAERLADEADRPASHRKGTVPAAPQPVAPVTVRRLARTVTGRVHEAARRMLGPGQGGLGPQAFGELFPAAGGWRRAVLAEGLFVPVGDGYRLAHEELGDWLQGLHLDLDAALDQLLAASGPRPVPRHRVGVVEAGLRVLGRLRGAAELDRRLGRLARALADPAAGPQTGWWAARLLAAGLRDSPEPAAHRQLLAELAERLAGQPGGPADRFGPAFWDRLPLGEEARWELLRVLVRADGTDQGFRALAVARLRAAGAAAFAPLCAWFEDTSGLPARPGATVADLAQDLLYAHRALAVDELTEALVAAAHPRADALLTVLAVEEPSALCRAVDRWSHDVRPERHVAAAVHGLRVAPYATATGAELLRFTALALLAREDEPALHGAALALLVRDPQTRAAHLPAALSAYAADDPFVTAQVLGTALTTDQPAVLLAFEQRLARPGGGAAAVLRVLADARPAAGGAPAGLADPATRLAGRLLRARPERAELVAEYLGRRLLLGTAGPGDLTALLGAGPTERPAPIRQAFALVLATPGEGPGEELREQFLDRLLAVERDPQVLAAVLERVAVTVERREGERARALVRRIADAWLPGDGGVAGLDALLVRCAGRSAAFALLLADWPDRVRPLAAGPLLERMRAQVARGGDPQYAAAEAERTPVRTVTPGPVRPAGVPVPERERAHGTL</sequence>
<gene>
    <name evidence="2" type="ORF">C7C46_10965</name>
</gene>
<evidence type="ECO:0000256" key="1">
    <source>
        <dbReference type="SAM" id="MobiDB-lite"/>
    </source>
</evidence>
<dbReference type="EMBL" id="PYBW01000033">
    <property type="protein sequence ID" value="PYC81947.1"/>
    <property type="molecule type" value="Genomic_DNA"/>
</dbReference>
<organism evidence="2 3">
    <name type="scientific">Streptomyces tateyamensis</name>
    <dbReference type="NCBI Taxonomy" id="565073"/>
    <lineage>
        <taxon>Bacteria</taxon>
        <taxon>Bacillati</taxon>
        <taxon>Actinomycetota</taxon>
        <taxon>Actinomycetes</taxon>
        <taxon>Kitasatosporales</taxon>
        <taxon>Streptomycetaceae</taxon>
        <taxon>Streptomyces</taxon>
    </lineage>
</organism>
<evidence type="ECO:0000313" key="3">
    <source>
        <dbReference type="Proteomes" id="UP000248039"/>
    </source>
</evidence>
<dbReference type="OrthoDB" id="4194218at2"/>
<comment type="caution">
    <text evidence="2">The sequence shown here is derived from an EMBL/GenBank/DDBJ whole genome shotgun (WGS) entry which is preliminary data.</text>
</comment>
<accession>A0A2V4NXS1</accession>
<dbReference type="RefSeq" id="WP_110668320.1">
    <property type="nucleotide sequence ID" value="NZ_PYBW01000033.1"/>
</dbReference>
<feature type="compositionally biased region" description="Low complexity" evidence="1">
    <location>
        <begin position="1095"/>
        <end position="1110"/>
    </location>
</feature>
<evidence type="ECO:0000313" key="2">
    <source>
        <dbReference type="EMBL" id="PYC81947.1"/>
    </source>
</evidence>
<keyword evidence="3" id="KW-1185">Reference proteome</keyword>